<accession>A0ABW1CJV2</accession>
<organism evidence="1 2">
    <name type="scientific">Nonomuraea insulae</name>
    <dbReference type="NCBI Taxonomy" id="1616787"/>
    <lineage>
        <taxon>Bacteria</taxon>
        <taxon>Bacillati</taxon>
        <taxon>Actinomycetota</taxon>
        <taxon>Actinomycetes</taxon>
        <taxon>Streptosporangiales</taxon>
        <taxon>Streptosporangiaceae</taxon>
        <taxon>Nonomuraea</taxon>
    </lineage>
</organism>
<keyword evidence="2" id="KW-1185">Reference proteome</keyword>
<dbReference type="EMBL" id="JBHSPA010000023">
    <property type="protein sequence ID" value="MFC5825994.1"/>
    <property type="molecule type" value="Genomic_DNA"/>
</dbReference>
<evidence type="ECO:0000313" key="2">
    <source>
        <dbReference type="Proteomes" id="UP001596058"/>
    </source>
</evidence>
<protein>
    <submittedName>
        <fullName evidence="1">4-oxalocrotonate tautomerase family protein</fullName>
    </submittedName>
</protein>
<dbReference type="InterPro" id="IPR014347">
    <property type="entry name" value="Tautomerase/MIF_sf"/>
</dbReference>
<proteinExistence type="predicted"/>
<sequence length="159" mass="17301">MPMIDLTMPRGALDTDAKAGLMRELTHTLLKWEGATPGNEAAESIAWTFVHEPELVTVAGRPSELPRYRVVVGVPEGSLDDRTREGLVVEVTDQVLRAESGGKEPAPADARRVWVIVNEIPDGHWGGGGHIVRLADIMTFAGASEQEILRRTSRIRATA</sequence>
<dbReference type="Gene3D" id="3.30.429.10">
    <property type="entry name" value="Macrophage Migration Inhibitory Factor"/>
    <property type="match status" value="2"/>
</dbReference>
<dbReference type="RefSeq" id="WP_379515503.1">
    <property type="nucleotide sequence ID" value="NZ_JBHSPA010000023.1"/>
</dbReference>
<evidence type="ECO:0000313" key="1">
    <source>
        <dbReference type="EMBL" id="MFC5825994.1"/>
    </source>
</evidence>
<comment type="caution">
    <text evidence="1">The sequence shown here is derived from an EMBL/GenBank/DDBJ whole genome shotgun (WGS) entry which is preliminary data.</text>
</comment>
<dbReference type="Proteomes" id="UP001596058">
    <property type="component" value="Unassembled WGS sequence"/>
</dbReference>
<name>A0ABW1CJV2_9ACTN</name>
<gene>
    <name evidence="1" type="ORF">ACFPZ3_19185</name>
</gene>
<reference evidence="2" key="1">
    <citation type="journal article" date="2019" name="Int. J. Syst. Evol. Microbiol.">
        <title>The Global Catalogue of Microorganisms (GCM) 10K type strain sequencing project: providing services to taxonomists for standard genome sequencing and annotation.</title>
        <authorList>
            <consortium name="The Broad Institute Genomics Platform"/>
            <consortium name="The Broad Institute Genome Sequencing Center for Infectious Disease"/>
            <person name="Wu L."/>
            <person name="Ma J."/>
        </authorList>
    </citation>
    <scope>NUCLEOTIDE SEQUENCE [LARGE SCALE GENOMIC DNA]</scope>
    <source>
        <strain evidence="2">CCUG 53903</strain>
    </source>
</reference>